<keyword evidence="1 3" id="KW-0479">Metal-binding</keyword>
<keyword evidence="2 3" id="KW-0408">Iron</keyword>
<evidence type="ECO:0000313" key="6">
    <source>
        <dbReference type="Proteomes" id="UP000776276"/>
    </source>
</evidence>
<dbReference type="PROSITE" id="PS51007">
    <property type="entry name" value="CYTC"/>
    <property type="match status" value="1"/>
</dbReference>
<dbReference type="EMBL" id="JAHKRT010000002">
    <property type="protein sequence ID" value="MBU3077315.1"/>
    <property type="molecule type" value="Genomic_DNA"/>
</dbReference>
<comment type="caution">
    <text evidence="5">The sequence shown here is derived from an EMBL/GenBank/DDBJ whole genome shotgun (WGS) entry which is preliminary data.</text>
</comment>
<organism evidence="5 6">
    <name type="scientific">Sphingomonas quercus</name>
    <dbReference type="NCBI Taxonomy" id="2842451"/>
    <lineage>
        <taxon>Bacteria</taxon>
        <taxon>Pseudomonadati</taxon>
        <taxon>Pseudomonadota</taxon>
        <taxon>Alphaproteobacteria</taxon>
        <taxon>Sphingomonadales</taxon>
        <taxon>Sphingomonadaceae</taxon>
        <taxon>Sphingomonas</taxon>
    </lineage>
</organism>
<keyword evidence="3" id="KW-0349">Heme</keyword>
<evidence type="ECO:0000256" key="1">
    <source>
        <dbReference type="ARBA" id="ARBA00022723"/>
    </source>
</evidence>
<feature type="domain" description="Cytochrome c" evidence="4">
    <location>
        <begin position="46"/>
        <end position="137"/>
    </location>
</feature>
<evidence type="ECO:0000256" key="3">
    <source>
        <dbReference type="PROSITE-ProRule" id="PRU00433"/>
    </source>
</evidence>
<proteinExistence type="predicted"/>
<evidence type="ECO:0000259" key="4">
    <source>
        <dbReference type="PROSITE" id="PS51007"/>
    </source>
</evidence>
<accession>A0ABS6BG94</accession>
<dbReference type="RefSeq" id="WP_216321322.1">
    <property type="nucleotide sequence ID" value="NZ_JAHKRT010000002.1"/>
</dbReference>
<name>A0ABS6BG94_9SPHN</name>
<dbReference type="InterPro" id="IPR009056">
    <property type="entry name" value="Cyt_c-like_dom"/>
</dbReference>
<evidence type="ECO:0000256" key="2">
    <source>
        <dbReference type="ARBA" id="ARBA00023004"/>
    </source>
</evidence>
<reference evidence="5 6" key="1">
    <citation type="submission" date="2021-06" db="EMBL/GenBank/DDBJ databases">
        <title>Sphingomonas sp. XMGL2, whole genome shotgun sequencing project.</title>
        <authorList>
            <person name="Zhao G."/>
            <person name="Shen L."/>
        </authorList>
    </citation>
    <scope>NUCLEOTIDE SEQUENCE [LARGE SCALE GENOMIC DNA]</scope>
    <source>
        <strain evidence="5 6">XMGL2</strain>
    </source>
</reference>
<evidence type="ECO:0000313" key="5">
    <source>
        <dbReference type="EMBL" id="MBU3077315.1"/>
    </source>
</evidence>
<protein>
    <submittedName>
        <fullName evidence="5">C-type cytochrome</fullName>
    </submittedName>
</protein>
<keyword evidence="6" id="KW-1185">Reference proteome</keyword>
<gene>
    <name evidence="5" type="ORF">KOF26_05490</name>
</gene>
<sequence>MPFRRNSRIALAVVTALVAAAAGGVTFEYRHEQTQLRQRAEAITGGDAQRGAKLFAAFGCGACHAASGVPQAQGMVGPPLDTIGARAIIAGKLANNPDNLQRWIIDPQAITPGTAMPRLGVRPDQARDLSAFLYTQT</sequence>
<dbReference type="Pfam" id="PF00034">
    <property type="entry name" value="Cytochrom_C"/>
    <property type="match status" value="1"/>
</dbReference>
<dbReference type="Proteomes" id="UP000776276">
    <property type="component" value="Unassembled WGS sequence"/>
</dbReference>